<accession>A0A8I1B0M4</accession>
<sequence>MSSRSSTTDIEVDAGHRGGIRHEWQARAKRERAHVTGSIGRPAPTPISTIHDAKHLLPTPITHQHSPIGGFVILRPMFLICSPGTSPARFVFAHERSRHVTVIVKTRDMHTLDSFSTRKRKTEPHHEHLDRLPL</sequence>
<protein>
    <submittedName>
        <fullName evidence="1">Uncharacterized protein</fullName>
    </submittedName>
</protein>
<evidence type="ECO:0000313" key="2">
    <source>
        <dbReference type="Proteomes" id="UP000645612"/>
    </source>
</evidence>
<gene>
    <name evidence="1" type="ORF">JAO13_28330</name>
</gene>
<dbReference type="AlphaFoldDB" id="A0A8I1B0M4"/>
<dbReference type="EMBL" id="JAEDXG010000032">
    <property type="protein sequence ID" value="MBH9700356.1"/>
    <property type="molecule type" value="Genomic_DNA"/>
</dbReference>
<comment type="caution">
    <text evidence="1">The sequence shown here is derived from an EMBL/GenBank/DDBJ whole genome shotgun (WGS) entry which is preliminary data.</text>
</comment>
<proteinExistence type="predicted"/>
<name>A0A8I1B0M4_BURCE</name>
<dbReference type="Proteomes" id="UP000645612">
    <property type="component" value="Unassembled WGS sequence"/>
</dbReference>
<dbReference type="RefSeq" id="WP_176129772.1">
    <property type="nucleotide sequence ID" value="NZ_CADDZZ010000002.1"/>
</dbReference>
<evidence type="ECO:0000313" key="1">
    <source>
        <dbReference type="EMBL" id="MBH9700356.1"/>
    </source>
</evidence>
<organism evidence="1 2">
    <name type="scientific">Burkholderia cepacia</name>
    <name type="common">Pseudomonas cepacia</name>
    <dbReference type="NCBI Taxonomy" id="292"/>
    <lineage>
        <taxon>Bacteria</taxon>
        <taxon>Pseudomonadati</taxon>
        <taxon>Pseudomonadota</taxon>
        <taxon>Betaproteobacteria</taxon>
        <taxon>Burkholderiales</taxon>
        <taxon>Burkholderiaceae</taxon>
        <taxon>Burkholderia</taxon>
        <taxon>Burkholderia cepacia complex</taxon>
    </lineage>
</organism>
<reference evidence="1" key="1">
    <citation type="submission" date="2020-12" db="EMBL/GenBank/DDBJ databases">
        <title>Burkholderia cepacia complex in Mexico.</title>
        <authorList>
            <person name="Estrada P."/>
        </authorList>
    </citation>
    <scope>NUCLEOTIDE SEQUENCE</scope>
    <source>
        <strain evidence="1">871</strain>
    </source>
</reference>